<dbReference type="EMBL" id="FAUH01000010">
    <property type="protein sequence ID" value="CUU66275.1"/>
    <property type="molecule type" value="Genomic_DNA"/>
</dbReference>
<proteinExistence type="predicted"/>
<sequence>MKQEHDGNPPPEKKLWRTRALLASGMTRAGIDKAVAEGTMFRLCHGV</sequence>
<dbReference type="RefSeq" id="WP_014009181.1">
    <property type="nucleotide sequence ID" value="NZ_CAUTRP010000140.1"/>
</dbReference>
<name>A0A0X2NLA0_9CORY</name>
<accession>A0A0X2NLA0</accession>
<gene>
    <name evidence="1" type="ORF">CVAR292_01614</name>
</gene>
<evidence type="ECO:0000313" key="1">
    <source>
        <dbReference type="EMBL" id="CUU66275.1"/>
    </source>
</evidence>
<evidence type="ECO:0000313" key="2">
    <source>
        <dbReference type="Proteomes" id="UP000182498"/>
    </source>
</evidence>
<organism evidence="1 2">
    <name type="scientific">Corynebacterium variabile</name>
    <dbReference type="NCBI Taxonomy" id="1727"/>
    <lineage>
        <taxon>Bacteria</taxon>
        <taxon>Bacillati</taxon>
        <taxon>Actinomycetota</taxon>
        <taxon>Actinomycetes</taxon>
        <taxon>Mycobacteriales</taxon>
        <taxon>Corynebacteriaceae</taxon>
        <taxon>Corynebacterium</taxon>
    </lineage>
</organism>
<keyword evidence="2" id="KW-1185">Reference proteome</keyword>
<dbReference type="AlphaFoldDB" id="A0A0X2NLA0"/>
<protein>
    <submittedName>
        <fullName evidence="1">Uncharacterized protein</fullName>
    </submittedName>
</protein>
<reference evidence="2" key="1">
    <citation type="submission" date="2015-11" db="EMBL/GenBank/DDBJ databases">
        <authorList>
            <person name="Dugat-Bony E."/>
        </authorList>
    </citation>
    <scope>NUCLEOTIDE SEQUENCE [LARGE SCALE GENOMIC DNA]</scope>
    <source>
        <strain evidence="2">Mu292</strain>
    </source>
</reference>
<dbReference type="Proteomes" id="UP000182498">
    <property type="component" value="Unassembled WGS sequence"/>
</dbReference>